<sequence>MVDTTDPYTTLRVQLESLRKGKTKIVYQLASPANRQITAQGGYNYQVFDKMVKSKTYSPLLYFKHFKTLDKTLLYNNKYVANVLIKHENSSHQFRFEMSLQPTKIIDIHESLGPYQLNKKHVPVWRTDSVIPIYE</sequence>
<organism evidence="1">
    <name type="scientific">viral metagenome</name>
    <dbReference type="NCBI Taxonomy" id="1070528"/>
    <lineage>
        <taxon>unclassified sequences</taxon>
        <taxon>metagenomes</taxon>
        <taxon>organismal metagenomes</taxon>
    </lineage>
</organism>
<dbReference type="EMBL" id="MN740916">
    <property type="protein sequence ID" value="QHU17525.1"/>
    <property type="molecule type" value="Genomic_DNA"/>
</dbReference>
<proteinExistence type="predicted"/>
<protein>
    <submittedName>
        <fullName evidence="1">Uncharacterized protein</fullName>
    </submittedName>
</protein>
<dbReference type="AlphaFoldDB" id="A0A6C0KHR4"/>
<evidence type="ECO:0000313" key="1">
    <source>
        <dbReference type="EMBL" id="QHU17525.1"/>
    </source>
</evidence>
<reference evidence="1" key="1">
    <citation type="journal article" date="2020" name="Nature">
        <title>Giant virus diversity and host interactions through global metagenomics.</title>
        <authorList>
            <person name="Schulz F."/>
            <person name="Roux S."/>
            <person name="Paez-Espino D."/>
            <person name="Jungbluth S."/>
            <person name="Walsh D.A."/>
            <person name="Denef V.J."/>
            <person name="McMahon K.D."/>
            <person name="Konstantinidis K.T."/>
            <person name="Eloe-Fadrosh E.A."/>
            <person name="Kyrpides N.C."/>
            <person name="Woyke T."/>
        </authorList>
    </citation>
    <scope>NUCLEOTIDE SEQUENCE</scope>
    <source>
        <strain evidence="1">GVMAG-S-3300012919-55</strain>
    </source>
</reference>
<name>A0A6C0KHR4_9ZZZZ</name>
<accession>A0A6C0KHR4</accession>